<evidence type="ECO:0000313" key="3">
    <source>
        <dbReference type="Proteomes" id="UP000604825"/>
    </source>
</evidence>
<organism evidence="2 3">
    <name type="scientific">Miscanthus lutarioriparius</name>
    <dbReference type="NCBI Taxonomy" id="422564"/>
    <lineage>
        <taxon>Eukaryota</taxon>
        <taxon>Viridiplantae</taxon>
        <taxon>Streptophyta</taxon>
        <taxon>Embryophyta</taxon>
        <taxon>Tracheophyta</taxon>
        <taxon>Spermatophyta</taxon>
        <taxon>Magnoliopsida</taxon>
        <taxon>Liliopsida</taxon>
        <taxon>Poales</taxon>
        <taxon>Poaceae</taxon>
        <taxon>PACMAD clade</taxon>
        <taxon>Panicoideae</taxon>
        <taxon>Andropogonodae</taxon>
        <taxon>Andropogoneae</taxon>
        <taxon>Saccharinae</taxon>
        <taxon>Miscanthus</taxon>
    </lineage>
</organism>
<keyword evidence="3" id="KW-1185">Reference proteome</keyword>
<evidence type="ECO:0000313" key="2">
    <source>
        <dbReference type="EMBL" id="CAD6253142.1"/>
    </source>
</evidence>
<sequence>MGKCVRIRGSSKPPPAAAASCLTLRSGRRVLAASSAACSPRTSGRPRRHRGSALRRWCGAEAATANKHGSPRRRGAADAASPKELYDDGRPEEEVPLSRSADTGAAAVARGGDGGGRGDSFERPKTPPLMTDDCDAAAAKAKAKHENESRRKGVVAGQPPPTEAEIEAFFAAAELAERRRFAEA</sequence>
<evidence type="ECO:0000256" key="1">
    <source>
        <dbReference type="SAM" id="MobiDB-lite"/>
    </source>
</evidence>
<dbReference type="OrthoDB" id="677401at2759"/>
<gene>
    <name evidence="2" type="ORF">NCGR_LOCUS36778</name>
</gene>
<feature type="compositionally biased region" description="Basic and acidic residues" evidence="1">
    <location>
        <begin position="84"/>
        <end position="93"/>
    </location>
</feature>
<evidence type="ECO:0008006" key="4">
    <source>
        <dbReference type="Google" id="ProtNLM"/>
    </source>
</evidence>
<feature type="region of interest" description="Disordered" evidence="1">
    <location>
        <begin position="33"/>
        <end position="161"/>
    </location>
</feature>
<comment type="caution">
    <text evidence="2">The sequence shown here is derived from an EMBL/GenBank/DDBJ whole genome shotgun (WGS) entry which is preliminary data.</text>
</comment>
<dbReference type="AlphaFoldDB" id="A0A811QAK6"/>
<dbReference type="Proteomes" id="UP000604825">
    <property type="component" value="Unassembled WGS sequence"/>
</dbReference>
<dbReference type="EMBL" id="CAJGYO010000009">
    <property type="protein sequence ID" value="CAD6253142.1"/>
    <property type="molecule type" value="Genomic_DNA"/>
</dbReference>
<accession>A0A811QAK6</accession>
<proteinExistence type="predicted"/>
<feature type="compositionally biased region" description="Low complexity" evidence="1">
    <location>
        <begin position="98"/>
        <end position="110"/>
    </location>
</feature>
<feature type="compositionally biased region" description="Basic residues" evidence="1">
    <location>
        <begin position="44"/>
        <end position="53"/>
    </location>
</feature>
<reference evidence="2" key="1">
    <citation type="submission" date="2020-10" db="EMBL/GenBank/DDBJ databases">
        <authorList>
            <person name="Han B."/>
            <person name="Lu T."/>
            <person name="Zhao Q."/>
            <person name="Huang X."/>
            <person name="Zhao Y."/>
        </authorList>
    </citation>
    <scope>NUCLEOTIDE SEQUENCE</scope>
</reference>
<name>A0A811QAK6_9POAL</name>
<protein>
    <recommendedName>
        <fullName evidence="4">Cyclin-dependent kinase inhibitor</fullName>
    </recommendedName>
</protein>